<dbReference type="GO" id="GO:0004521">
    <property type="term" value="F:RNA endonuclease activity"/>
    <property type="evidence" value="ECO:0007669"/>
    <property type="project" value="InterPro"/>
</dbReference>
<proteinExistence type="inferred from homology"/>
<dbReference type="EMBL" id="JALNTZ010000007">
    <property type="protein sequence ID" value="KAJ3645591.1"/>
    <property type="molecule type" value="Genomic_DNA"/>
</dbReference>
<evidence type="ECO:0000256" key="6">
    <source>
        <dbReference type="SAM" id="Phobius"/>
    </source>
</evidence>
<comment type="subcellular location">
    <subcellularLocation>
        <location evidence="1">Membrane</location>
        <topology evidence="1">Multi-pass membrane protein</topology>
    </subcellularLocation>
</comment>
<keyword evidence="5 6" id="KW-0472">Membrane</keyword>
<name>A0AA38M6U5_9CUCU</name>
<evidence type="ECO:0000256" key="2">
    <source>
        <dbReference type="ARBA" id="ARBA00008458"/>
    </source>
</evidence>
<feature type="transmembrane region" description="Helical" evidence="6">
    <location>
        <begin position="69"/>
        <end position="92"/>
    </location>
</feature>
<sequence>MALTICGPKLSGCCMILSLWGIIQLGLMGVFLYFHSVAFAEDIAADIPTNENWSDQQVIDKFYKDVDDAYEMCAVNCWIAAAIYVGFFAFSLQQFWANQRKK</sequence>
<dbReference type="InterPro" id="IPR026770">
    <property type="entry name" value="RNase_K"/>
</dbReference>
<evidence type="ECO:0000256" key="3">
    <source>
        <dbReference type="ARBA" id="ARBA00022692"/>
    </source>
</evidence>
<keyword evidence="3 6" id="KW-0812">Transmembrane</keyword>
<evidence type="ECO:0000256" key="5">
    <source>
        <dbReference type="ARBA" id="ARBA00023136"/>
    </source>
</evidence>
<dbReference type="Proteomes" id="UP001168821">
    <property type="component" value="Unassembled WGS sequence"/>
</dbReference>
<dbReference type="AlphaFoldDB" id="A0AA38M6U5"/>
<evidence type="ECO:0000313" key="7">
    <source>
        <dbReference type="EMBL" id="KAJ3645591.1"/>
    </source>
</evidence>
<comment type="caution">
    <text evidence="7">The sequence shown here is derived from an EMBL/GenBank/DDBJ whole genome shotgun (WGS) entry which is preliminary data.</text>
</comment>
<keyword evidence="4 6" id="KW-1133">Transmembrane helix</keyword>
<dbReference type="PANTHER" id="PTHR31733">
    <property type="entry name" value="RIBONUCLEASE KAPPA"/>
    <property type="match status" value="1"/>
</dbReference>
<keyword evidence="8" id="KW-1185">Reference proteome</keyword>
<feature type="transmembrane region" description="Helical" evidence="6">
    <location>
        <begin position="12"/>
        <end position="34"/>
    </location>
</feature>
<evidence type="ECO:0000256" key="1">
    <source>
        <dbReference type="ARBA" id="ARBA00004141"/>
    </source>
</evidence>
<comment type="similarity">
    <text evidence="2">Belongs to the RNase K family.</text>
</comment>
<organism evidence="7 8">
    <name type="scientific">Zophobas morio</name>
    <dbReference type="NCBI Taxonomy" id="2755281"/>
    <lineage>
        <taxon>Eukaryota</taxon>
        <taxon>Metazoa</taxon>
        <taxon>Ecdysozoa</taxon>
        <taxon>Arthropoda</taxon>
        <taxon>Hexapoda</taxon>
        <taxon>Insecta</taxon>
        <taxon>Pterygota</taxon>
        <taxon>Neoptera</taxon>
        <taxon>Endopterygota</taxon>
        <taxon>Coleoptera</taxon>
        <taxon>Polyphaga</taxon>
        <taxon>Cucujiformia</taxon>
        <taxon>Tenebrionidae</taxon>
        <taxon>Zophobas</taxon>
    </lineage>
</organism>
<gene>
    <name evidence="7" type="ORF">Zmor_023234</name>
</gene>
<evidence type="ECO:0000256" key="4">
    <source>
        <dbReference type="ARBA" id="ARBA00022989"/>
    </source>
</evidence>
<dbReference type="GO" id="GO:0016020">
    <property type="term" value="C:membrane"/>
    <property type="evidence" value="ECO:0007669"/>
    <property type="project" value="UniProtKB-SubCell"/>
</dbReference>
<evidence type="ECO:0000313" key="8">
    <source>
        <dbReference type="Proteomes" id="UP001168821"/>
    </source>
</evidence>
<reference evidence="7" key="1">
    <citation type="journal article" date="2023" name="G3 (Bethesda)">
        <title>Whole genome assemblies of Zophobas morio and Tenebrio molitor.</title>
        <authorList>
            <person name="Kaur S."/>
            <person name="Stinson S.A."/>
            <person name="diCenzo G.C."/>
        </authorList>
    </citation>
    <scope>NUCLEOTIDE SEQUENCE</scope>
    <source>
        <strain evidence="7">QUZm001</strain>
    </source>
</reference>
<accession>A0AA38M6U5</accession>
<protein>
    <submittedName>
        <fullName evidence="7">Uncharacterized protein</fullName>
    </submittedName>
</protein>